<protein>
    <submittedName>
        <fullName evidence="2">Uncharacterized protein</fullName>
    </submittedName>
</protein>
<gene>
    <name evidence="2" type="ORF">EYF80_036417</name>
</gene>
<dbReference type="Proteomes" id="UP000314294">
    <property type="component" value="Unassembled WGS sequence"/>
</dbReference>
<proteinExistence type="predicted"/>
<reference evidence="2 3" key="1">
    <citation type="submission" date="2019-03" db="EMBL/GenBank/DDBJ databases">
        <title>First draft genome of Liparis tanakae, snailfish: a comprehensive survey of snailfish specific genes.</title>
        <authorList>
            <person name="Kim W."/>
            <person name="Song I."/>
            <person name="Jeong J.-H."/>
            <person name="Kim D."/>
            <person name="Kim S."/>
            <person name="Ryu S."/>
            <person name="Song J.Y."/>
            <person name="Lee S.K."/>
        </authorList>
    </citation>
    <scope>NUCLEOTIDE SEQUENCE [LARGE SCALE GENOMIC DNA]</scope>
    <source>
        <tissue evidence="2">Muscle</tissue>
    </source>
</reference>
<feature type="compositionally biased region" description="Polar residues" evidence="1">
    <location>
        <begin position="20"/>
        <end position="39"/>
    </location>
</feature>
<keyword evidence="3" id="KW-1185">Reference proteome</keyword>
<comment type="caution">
    <text evidence="2">The sequence shown here is derived from an EMBL/GenBank/DDBJ whole genome shotgun (WGS) entry which is preliminary data.</text>
</comment>
<dbReference type="AlphaFoldDB" id="A0A4Z2GJE5"/>
<evidence type="ECO:0000256" key="1">
    <source>
        <dbReference type="SAM" id="MobiDB-lite"/>
    </source>
</evidence>
<sequence length="68" mass="7513">MAVHWVRAWYQVVSRVESPIQRSTHDGSSAPVTNCSSSDEAMDTRSPPSCTQSRLAPTQFLRTSAFSL</sequence>
<name>A0A4Z2GJE5_9TELE</name>
<accession>A0A4Z2GJE5</accession>
<dbReference type="EMBL" id="SRLO01000518">
    <property type="protein sequence ID" value="TNN53350.1"/>
    <property type="molecule type" value="Genomic_DNA"/>
</dbReference>
<evidence type="ECO:0000313" key="3">
    <source>
        <dbReference type="Proteomes" id="UP000314294"/>
    </source>
</evidence>
<organism evidence="2 3">
    <name type="scientific">Liparis tanakae</name>
    <name type="common">Tanaka's snailfish</name>
    <dbReference type="NCBI Taxonomy" id="230148"/>
    <lineage>
        <taxon>Eukaryota</taxon>
        <taxon>Metazoa</taxon>
        <taxon>Chordata</taxon>
        <taxon>Craniata</taxon>
        <taxon>Vertebrata</taxon>
        <taxon>Euteleostomi</taxon>
        <taxon>Actinopterygii</taxon>
        <taxon>Neopterygii</taxon>
        <taxon>Teleostei</taxon>
        <taxon>Neoteleostei</taxon>
        <taxon>Acanthomorphata</taxon>
        <taxon>Eupercaria</taxon>
        <taxon>Perciformes</taxon>
        <taxon>Cottioidei</taxon>
        <taxon>Cottales</taxon>
        <taxon>Liparidae</taxon>
        <taxon>Liparis</taxon>
    </lineage>
</organism>
<evidence type="ECO:0000313" key="2">
    <source>
        <dbReference type="EMBL" id="TNN53350.1"/>
    </source>
</evidence>
<feature type="region of interest" description="Disordered" evidence="1">
    <location>
        <begin position="19"/>
        <end position="54"/>
    </location>
</feature>